<gene>
    <name evidence="1" type="ORF">DR999_PMT06109</name>
</gene>
<keyword evidence="2" id="KW-1185">Reference proteome</keyword>
<name>A0A4D9EU29_9SAUR</name>
<dbReference type="Proteomes" id="UP000297703">
    <property type="component" value="Unassembled WGS sequence"/>
</dbReference>
<organism evidence="1 2">
    <name type="scientific">Platysternon megacephalum</name>
    <name type="common">big-headed turtle</name>
    <dbReference type="NCBI Taxonomy" id="55544"/>
    <lineage>
        <taxon>Eukaryota</taxon>
        <taxon>Metazoa</taxon>
        <taxon>Chordata</taxon>
        <taxon>Craniata</taxon>
        <taxon>Vertebrata</taxon>
        <taxon>Euteleostomi</taxon>
        <taxon>Archelosauria</taxon>
        <taxon>Testudinata</taxon>
        <taxon>Testudines</taxon>
        <taxon>Cryptodira</taxon>
        <taxon>Durocryptodira</taxon>
        <taxon>Testudinoidea</taxon>
        <taxon>Platysternidae</taxon>
        <taxon>Platysternon</taxon>
    </lineage>
</organism>
<evidence type="ECO:0000313" key="1">
    <source>
        <dbReference type="EMBL" id="TFK10702.1"/>
    </source>
</evidence>
<dbReference type="AlphaFoldDB" id="A0A4D9EU29"/>
<reference evidence="1 2" key="2">
    <citation type="submission" date="2019-04" db="EMBL/GenBank/DDBJ databases">
        <title>The genome sequence of big-headed turtle.</title>
        <authorList>
            <person name="Gong S."/>
        </authorList>
    </citation>
    <scope>NUCLEOTIDE SEQUENCE [LARGE SCALE GENOMIC DNA]</scope>
    <source>
        <strain evidence="1">DO16091913</strain>
        <tissue evidence="1">Muscle</tissue>
    </source>
</reference>
<proteinExistence type="predicted"/>
<sequence>MDSYILQDNIYSLSFFHLPLESFSLQSRVCVYKADFLPAGPDAPPAGGRVWFLFLKTRKEILLQRSEDLTAIQILIHFTHQHCHFKNLKTRCMFSFGKAHMEEKAQKCVFLFY</sequence>
<evidence type="ECO:0000313" key="2">
    <source>
        <dbReference type="Proteomes" id="UP000297703"/>
    </source>
</evidence>
<comment type="caution">
    <text evidence="1">The sequence shown here is derived from an EMBL/GenBank/DDBJ whole genome shotgun (WGS) entry which is preliminary data.</text>
</comment>
<dbReference type="EMBL" id="QXTE01000039">
    <property type="protein sequence ID" value="TFK10702.1"/>
    <property type="molecule type" value="Genomic_DNA"/>
</dbReference>
<protein>
    <submittedName>
        <fullName evidence="1">Putative tyrosine-protein phosphatase auxilin</fullName>
    </submittedName>
</protein>
<reference evidence="1 2" key="1">
    <citation type="submission" date="2019-04" db="EMBL/GenBank/DDBJ databases">
        <title>Draft genome of the big-headed turtle Platysternon megacephalum.</title>
        <authorList>
            <person name="Gong S."/>
        </authorList>
    </citation>
    <scope>NUCLEOTIDE SEQUENCE [LARGE SCALE GENOMIC DNA]</scope>
    <source>
        <strain evidence="1">DO16091913</strain>
        <tissue evidence="1">Muscle</tissue>
    </source>
</reference>
<accession>A0A4D9EU29</accession>